<evidence type="ECO:0000313" key="3">
    <source>
        <dbReference type="Proteomes" id="UP000191897"/>
    </source>
</evidence>
<dbReference type="EMBL" id="FBWC01000017">
    <property type="protein sequence ID" value="CUX41241.1"/>
    <property type="molecule type" value="Genomic_DNA"/>
</dbReference>
<feature type="region of interest" description="Disordered" evidence="1">
    <location>
        <begin position="1"/>
        <end position="83"/>
    </location>
</feature>
<reference evidence="2 3" key="1">
    <citation type="submission" date="2016-01" db="EMBL/GenBank/DDBJ databases">
        <authorList>
            <person name="Oliw E.H."/>
        </authorList>
    </citation>
    <scope>NUCLEOTIDE SEQUENCE [LARGE SCALE GENOMIC DNA]</scope>
    <source>
        <strain evidence="2 3">Kerr 14</strain>
    </source>
</reference>
<evidence type="ECO:0000313" key="2">
    <source>
        <dbReference type="EMBL" id="CUX41241.1"/>
    </source>
</evidence>
<organism evidence="2 3">
    <name type="scientific">Agrobacterium tumefaciens str. Kerr 14</name>
    <dbReference type="NCBI Taxonomy" id="1183424"/>
    <lineage>
        <taxon>Bacteria</taxon>
        <taxon>Pseudomonadati</taxon>
        <taxon>Pseudomonadota</taxon>
        <taxon>Alphaproteobacteria</taxon>
        <taxon>Hyphomicrobiales</taxon>
        <taxon>Rhizobiaceae</taxon>
        <taxon>Rhizobium/Agrobacterium group</taxon>
        <taxon>Agrobacterium</taxon>
        <taxon>Agrobacterium tumefaciens complex</taxon>
    </lineage>
</organism>
<name>A0A1S7QSB9_AGRTU</name>
<dbReference type="AlphaFoldDB" id="A0A1S7QSB9"/>
<proteinExistence type="predicted"/>
<protein>
    <submittedName>
        <fullName evidence="2">Uncharacterized protein</fullName>
    </submittedName>
</protein>
<accession>A0A1S7QSB9</accession>
<evidence type="ECO:0000256" key="1">
    <source>
        <dbReference type="SAM" id="MobiDB-lite"/>
    </source>
</evidence>
<sequence length="83" mass="8714">MAETKGRSCGGNAGNVRGKDHFATGGARPFAKYGMVKDPAAQRIRPTPTPTKARPGNRPTPKPSPPGSAVRDEAVGFLGHFQE</sequence>
<dbReference type="Proteomes" id="UP000191897">
    <property type="component" value="Unassembled WGS sequence"/>
</dbReference>
<gene>
    <name evidence="2" type="ORF">AGR4C_Cc80458</name>
</gene>